<evidence type="ECO:0000256" key="2">
    <source>
        <dbReference type="ARBA" id="ARBA00022441"/>
    </source>
</evidence>
<dbReference type="EMBL" id="CM029052">
    <property type="protein sequence ID" value="KAG2559095.1"/>
    <property type="molecule type" value="Genomic_DNA"/>
</dbReference>
<evidence type="ECO:0000313" key="7">
    <source>
        <dbReference type="Proteomes" id="UP000823388"/>
    </source>
</evidence>
<dbReference type="PANTHER" id="PTHR47435">
    <property type="entry name" value="KELCH REPEAT PROTEIN (AFU_ORTHOLOGUE AFUA_5G12780)"/>
    <property type="match status" value="1"/>
</dbReference>
<dbReference type="InterPro" id="IPR015915">
    <property type="entry name" value="Kelch-typ_b-propeller"/>
</dbReference>
<feature type="compositionally biased region" description="Polar residues" evidence="5">
    <location>
        <begin position="313"/>
        <end position="325"/>
    </location>
</feature>
<organism evidence="6 7">
    <name type="scientific">Panicum virgatum</name>
    <name type="common">Blackwell switchgrass</name>
    <dbReference type="NCBI Taxonomy" id="38727"/>
    <lineage>
        <taxon>Eukaryota</taxon>
        <taxon>Viridiplantae</taxon>
        <taxon>Streptophyta</taxon>
        <taxon>Embryophyta</taxon>
        <taxon>Tracheophyta</taxon>
        <taxon>Spermatophyta</taxon>
        <taxon>Magnoliopsida</taxon>
        <taxon>Liliopsida</taxon>
        <taxon>Poales</taxon>
        <taxon>Poaceae</taxon>
        <taxon>PACMAD clade</taxon>
        <taxon>Panicoideae</taxon>
        <taxon>Panicodae</taxon>
        <taxon>Paniceae</taxon>
        <taxon>Panicinae</taxon>
        <taxon>Panicum</taxon>
        <taxon>Panicum sect. Hiantes</taxon>
    </lineage>
</organism>
<evidence type="ECO:0000256" key="3">
    <source>
        <dbReference type="ARBA" id="ARBA00022737"/>
    </source>
</evidence>
<keyword evidence="3" id="KW-0677">Repeat</keyword>
<name>A0A8T0PDL8_PANVG</name>
<evidence type="ECO:0000313" key="6">
    <source>
        <dbReference type="EMBL" id="KAG2559095.1"/>
    </source>
</evidence>
<dbReference type="PANTHER" id="PTHR47435:SF4">
    <property type="entry name" value="KELCH REPEAT PROTEIN (AFU_ORTHOLOGUE AFUA_5G12780)"/>
    <property type="match status" value="1"/>
</dbReference>
<dbReference type="GO" id="GO:0019760">
    <property type="term" value="P:glucosinolate metabolic process"/>
    <property type="evidence" value="ECO:0007669"/>
    <property type="project" value="UniProtKB-ARBA"/>
</dbReference>
<evidence type="ECO:0008006" key="8">
    <source>
        <dbReference type="Google" id="ProtNLM"/>
    </source>
</evidence>
<evidence type="ECO:0000256" key="5">
    <source>
        <dbReference type="SAM" id="MobiDB-lite"/>
    </source>
</evidence>
<dbReference type="AlphaFoldDB" id="A0A8T0PDL8"/>
<feature type="region of interest" description="Disordered" evidence="5">
    <location>
        <begin position="202"/>
        <end position="223"/>
    </location>
</feature>
<feature type="region of interest" description="Disordered" evidence="5">
    <location>
        <begin position="303"/>
        <end position="344"/>
    </location>
</feature>
<dbReference type="GO" id="GO:0005829">
    <property type="term" value="C:cytosol"/>
    <property type="evidence" value="ECO:0007669"/>
    <property type="project" value="TreeGrafter"/>
</dbReference>
<reference evidence="6" key="1">
    <citation type="submission" date="2020-05" db="EMBL/GenBank/DDBJ databases">
        <title>WGS assembly of Panicum virgatum.</title>
        <authorList>
            <person name="Lovell J.T."/>
            <person name="Jenkins J."/>
            <person name="Shu S."/>
            <person name="Juenger T.E."/>
            <person name="Schmutz J."/>
        </authorList>
    </citation>
    <scope>NUCLEOTIDE SEQUENCE</scope>
    <source>
        <strain evidence="6">AP13</strain>
    </source>
</reference>
<keyword evidence="7" id="KW-1185">Reference proteome</keyword>
<comment type="caution">
    <text evidence="6">The sequence shown here is derived from an EMBL/GenBank/DDBJ whole genome shotgun (WGS) entry which is preliminary data.</text>
</comment>
<protein>
    <recommendedName>
        <fullName evidence="8">Epithiospecifier protein</fullName>
    </recommendedName>
</protein>
<comment type="cofactor">
    <cofactor evidence="1">
        <name>Fe(2+)</name>
        <dbReference type="ChEBI" id="CHEBI:29033"/>
    </cofactor>
</comment>
<dbReference type="GO" id="GO:0030234">
    <property type="term" value="F:enzyme regulator activity"/>
    <property type="evidence" value="ECO:0007669"/>
    <property type="project" value="TreeGrafter"/>
</dbReference>
<dbReference type="GO" id="GO:0080028">
    <property type="term" value="P:nitrile biosynthetic process"/>
    <property type="evidence" value="ECO:0007669"/>
    <property type="project" value="TreeGrafter"/>
</dbReference>
<dbReference type="SUPFAM" id="SSF117281">
    <property type="entry name" value="Kelch motif"/>
    <property type="match status" value="1"/>
</dbReference>
<gene>
    <name evidence="6" type="ORF">PVAP13_8NG319184</name>
</gene>
<evidence type="ECO:0000256" key="4">
    <source>
        <dbReference type="ARBA" id="ARBA00023004"/>
    </source>
</evidence>
<dbReference type="Pfam" id="PF24681">
    <property type="entry name" value="Kelch_KLHDC2_KLHL20_DRC7"/>
    <property type="match status" value="1"/>
</dbReference>
<proteinExistence type="predicted"/>
<dbReference type="Proteomes" id="UP000823388">
    <property type="component" value="Chromosome 8N"/>
</dbReference>
<accession>A0A8T0PDL8</accession>
<keyword evidence="2" id="KW-0880">Kelch repeat</keyword>
<sequence>MAGTWVKLEQKGTGPGARSSHAIALVGDTAYAFGGELTPRVPVDNTVYAFHLKAQTWSPLAATGDVPLPRVGVTMAAVGGTVYMFGGRDQDHKELNELYSFDTSAGKWAFLSSGADGPPPRSYHSMAADGDAASGGGRVYIFGGCGATGRLNDLWGYDVAAGRWEQLPPPGEACRPRGGPGLAFAGGRLWVVYGFGGRRSSTTCTATTRPRAGGRRSRPPATSRALVAWSAPPGSGITSSCSAARWTPVTWATLAPASSRPRRLPWIRRAARGRAWTTAPGPSTTRGLVGGARLRRGRRTAGKGCWCTAGTRRPTTGSTISTSSRPRPFMRPRARGGKESYNLA</sequence>
<dbReference type="GO" id="GO:0005634">
    <property type="term" value="C:nucleus"/>
    <property type="evidence" value="ECO:0007669"/>
    <property type="project" value="TreeGrafter"/>
</dbReference>
<keyword evidence="4" id="KW-0408">Iron</keyword>
<dbReference type="FunFam" id="2.120.10.80:FF:000102">
    <property type="entry name" value="Nitrile-specifier protein 5"/>
    <property type="match status" value="1"/>
</dbReference>
<feature type="compositionally biased region" description="Low complexity" evidence="5">
    <location>
        <begin position="202"/>
        <end position="211"/>
    </location>
</feature>
<dbReference type="Gene3D" id="2.120.10.80">
    <property type="entry name" value="Kelch-type beta propeller"/>
    <property type="match status" value="1"/>
</dbReference>
<evidence type="ECO:0000256" key="1">
    <source>
        <dbReference type="ARBA" id="ARBA00001954"/>
    </source>
</evidence>